<feature type="region of interest" description="Disordered" evidence="1">
    <location>
        <begin position="87"/>
        <end position="112"/>
    </location>
</feature>
<dbReference type="AlphaFoldDB" id="A0AAD8YVQ6"/>
<feature type="transmembrane region" description="Helical" evidence="2">
    <location>
        <begin position="179"/>
        <end position="201"/>
    </location>
</feature>
<protein>
    <submittedName>
        <fullName evidence="3">Uncharacterized protein</fullName>
    </submittedName>
</protein>
<keyword evidence="2" id="KW-0472">Membrane</keyword>
<evidence type="ECO:0000256" key="2">
    <source>
        <dbReference type="SAM" id="Phobius"/>
    </source>
</evidence>
<sequence length="234" mass="25272">MDIVIWTIVFLSSAPNLKGESNATSGSLLNEVISDHLPMTQNNIAVEAEPTLATVNIFPPHTDTSRTVATDTSLSFIPVKDTTVTRRSVTTPASTISSSSPSAEHQTSSAQATITTSEMVPLVPSFTPSGLVSTLTVLTDNPETTGLAPLENFKQDTPSELDVGDEALGRGLPASPLDLLLTGLVSIFIFSTALLSIMLFLRFRQQSQHPEFHRLQDLPMDDLLEDTPLSRYTY</sequence>
<dbReference type="Proteomes" id="UP001239994">
    <property type="component" value="Unassembled WGS sequence"/>
</dbReference>
<keyword evidence="2" id="KW-0812">Transmembrane</keyword>
<proteinExistence type="predicted"/>
<keyword evidence="2" id="KW-1133">Transmembrane helix</keyword>
<organism evidence="3 4">
    <name type="scientific">Electrophorus voltai</name>
    <dbReference type="NCBI Taxonomy" id="2609070"/>
    <lineage>
        <taxon>Eukaryota</taxon>
        <taxon>Metazoa</taxon>
        <taxon>Chordata</taxon>
        <taxon>Craniata</taxon>
        <taxon>Vertebrata</taxon>
        <taxon>Euteleostomi</taxon>
        <taxon>Actinopterygii</taxon>
        <taxon>Neopterygii</taxon>
        <taxon>Teleostei</taxon>
        <taxon>Ostariophysi</taxon>
        <taxon>Gymnotiformes</taxon>
        <taxon>Gymnotoidei</taxon>
        <taxon>Gymnotidae</taxon>
        <taxon>Electrophorus</taxon>
    </lineage>
</organism>
<evidence type="ECO:0000313" key="4">
    <source>
        <dbReference type="Proteomes" id="UP001239994"/>
    </source>
</evidence>
<evidence type="ECO:0000313" key="3">
    <source>
        <dbReference type="EMBL" id="KAK1786759.1"/>
    </source>
</evidence>
<gene>
    <name evidence="3" type="ORF">P4O66_017149</name>
</gene>
<feature type="compositionally biased region" description="Low complexity" evidence="1">
    <location>
        <begin position="88"/>
        <end position="112"/>
    </location>
</feature>
<evidence type="ECO:0000256" key="1">
    <source>
        <dbReference type="SAM" id="MobiDB-lite"/>
    </source>
</evidence>
<reference evidence="3" key="1">
    <citation type="submission" date="2023-03" db="EMBL/GenBank/DDBJ databases">
        <title>Electrophorus voltai genome.</title>
        <authorList>
            <person name="Bian C."/>
        </authorList>
    </citation>
    <scope>NUCLEOTIDE SEQUENCE</scope>
    <source>
        <strain evidence="3">CB-2022</strain>
        <tissue evidence="3">Muscle</tissue>
    </source>
</reference>
<dbReference type="EMBL" id="JAROKS010000024">
    <property type="protein sequence ID" value="KAK1786759.1"/>
    <property type="molecule type" value="Genomic_DNA"/>
</dbReference>
<comment type="caution">
    <text evidence="3">The sequence shown here is derived from an EMBL/GenBank/DDBJ whole genome shotgun (WGS) entry which is preliminary data.</text>
</comment>
<name>A0AAD8YVQ6_9TELE</name>
<keyword evidence="4" id="KW-1185">Reference proteome</keyword>
<accession>A0AAD8YVQ6</accession>